<evidence type="ECO:0000256" key="2">
    <source>
        <dbReference type="ARBA" id="ARBA00009809"/>
    </source>
</evidence>
<reference evidence="5" key="1">
    <citation type="submission" date="2020-09" db="EMBL/GenBank/DDBJ databases">
        <title>Genome-Enabled Discovery of Anthraquinone Biosynthesis in Senna tora.</title>
        <authorList>
            <person name="Kang S.-H."/>
            <person name="Pandey R.P."/>
            <person name="Lee C.-M."/>
            <person name="Sim J.-S."/>
            <person name="Jeong J.-T."/>
            <person name="Choi B.-S."/>
            <person name="Jung M."/>
            <person name="Ginzburg D."/>
            <person name="Zhao K."/>
            <person name="Won S.Y."/>
            <person name="Oh T.-J."/>
            <person name="Yu Y."/>
            <person name="Kim N.-H."/>
            <person name="Lee O.R."/>
            <person name="Lee T.-H."/>
            <person name="Bashyal P."/>
            <person name="Kim T.-S."/>
            <person name="Lee W.-H."/>
            <person name="Kawkins C."/>
            <person name="Kim C.-K."/>
            <person name="Kim J.S."/>
            <person name="Ahn B.O."/>
            <person name="Rhee S.Y."/>
            <person name="Sohng J.K."/>
        </authorList>
    </citation>
    <scope>NUCLEOTIDE SEQUENCE</scope>
    <source>
        <tissue evidence="5">Leaf</tissue>
    </source>
</reference>
<dbReference type="PRINTS" id="PR00742">
    <property type="entry name" value="GLHYDRLASE35"/>
</dbReference>
<dbReference type="EMBL" id="JAAIUW010000001">
    <property type="protein sequence ID" value="KAF7843549.1"/>
    <property type="molecule type" value="Genomic_DNA"/>
</dbReference>
<protein>
    <recommendedName>
        <fullName evidence="3">beta-galactosidase</fullName>
        <ecNumber evidence="3">3.2.1.23</ecNumber>
    </recommendedName>
</protein>
<dbReference type="AlphaFoldDB" id="A0A834XDX5"/>
<organism evidence="5 6">
    <name type="scientific">Senna tora</name>
    <dbReference type="NCBI Taxonomy" id="362788"/>
    <lineage>
        <taxon>Eukaryota</taxon>
        <taxon>Viridiplantae</taxon>
        <taxon>Streptophyta</taxon>
        <taxon>Embryophyta</taxon>
        <taxon>Tracheophyta</taxon>
        <taxon>Spermatophyta</taxon>
        <taxon>Magnoliopsida</taxon>
        <taxon>eudicotyledons</taxon>
        <taxon>Gunneridae</taxon>
        <taxon>Pentapetalae</taxon>
        <taxon>rosids</taxon>
        <taxon>fabids</taxon>
        <taxon>Fabales</taxon>
        <taxon>Fabaceae</taxon>
        <taxon>Caesalpinioideae</taxon>
        <taxon>Cassia clade</taxon>
        <taxon>Senna</taxon>
    </lineage>
</organism>
<comment type="similarity">
    <text evidence="2">Belongs to the glycosyl hydrolase 35 family.</text>
</comment>
<comment type="caution">
    <text evidence="5">The sequence shown here is derived from an EMBL/GenBank/DDBJ whole genome shotgun (WGS) entry which is preliminary data.</text>
</comment>
<dbReference type="EC" id="3.2.1.23" evidence="3"/>
<dbReference type="Gene3D" id="2.60.120.260">
    <property type="entry name" value="Galactose-binding domain-like"/>
    <property type="match status" value="1"/>
</dbReference>
<dbReference type="GO" id="GO:0005975">
    <property type="term" value="P:carbohydrate metabolic process"/>
    <property type="evidence" value="ECO:0007669"/>
    <property type="project" value="InterPro"/>
</dbReference>
<name>A0A834XDX5_9FABA</name>
<sequence>MRGLCCKCHKIQNHGGTNFGRSAGGPFITTSYEYDAPIDEYVHLYLGIYAHLYGKLKMKASLLYRSHCYFIRNVSAGSCIQFRNQNMCTAFLANYHSKSTARE</sequence>
<evidence type="ECO:0000313" key="6">
    <source>
        <dbReference type="Proteomes" id="UP000634136"/>
    </source>
</evidence>
<feature type="domain" description="Glycoside hydrolase 35 catalytic" evidence="4">
    <location>
        <begin position="14"/>
        <end position="51"/>
    </location>
</feature>
<dbReference type="InterPro" id="IPR031330">
    <property type="entry name" value="Gly_Hdrlase_35_cat"/>
</dbReference>
<evidence type="ECO:0000256" key="3">
    <source>
        <dbReference type="ARBA" id="ARBA00012756"/>
    </source>
</evidence>
<proteinExistence type="inferred from homology"/>
<dbReference type="GO" id="GO:0004565">
    <property type="term" value="F:beta-galactosidase activity"/>
    <property type="evidence" value="ECO:0007669"/>
    <property type="project" value="UniProtKB-EC"/>
</dbReference>
<accession>A0A834XDX5</accession>
<comment type="catalytic activity">
    <reaction evidence="1">
        <text>Hydrolysis of terminal non-reducing beta-D-galactose residues in beta-D-galactosides.</text>
        <dbReference type="EC" id="3.2.1.23"/>
    </reaction>
</comment>
<evidence type="ECO:0000313" key="5">
    <source>
        <dbReference type="EMBL" id="KAF7843549.1"/>
    </source>
</evidence>
<dbReference type="OrthoDB" id="1936075at2759"/>
<evidence type="ECO:0000259" key="4">
    <source>
        <dbReference type="Pfam" id="PF01301"/>
    </source>
</evidence>
<keyword evidence="6" id="KW-1185">Reference proteome</keyword>
<dbReference type="PANTHER" id="PTHR23421">
    <property type="entry name" value="BETA-GALACTOSIDASE RELATED"/>
    <property type="match status" value="1"/>
</dbReference>
<evidence type="ECO:0000256" key="1">
    <source>
        <dbReference type="ARBA" id="ARBA00001412"/>
    </source>
</evidence>
<dbReference type="SUPFAM" id="SSF51445">
    <property type="entry name" value="(Trans)glycosidases"/>
    <property type="match status" value="1"/>
</dbReference>
<dbReference type="InterPro" id="IPR001944">
    <property type="entry name" value="Glycoside_Hdrlase_35"/>
</dbReference>
<dbReference type="Pfam" id="PF01301">
    <property type="entry name" value="Glyco_hydro_35"/>
    <property type="match status" value="1"/>
</dbReference>
<dbReference type="InterPro" id="IPR017853">
    <property type="entry name" value="GH"/>
</dbReference>
<gene>
    <name evidence="5" type="ORF">G2W53_000454</name>
</gene>
<dbReference type="Proteomes" id="UP000634136">
    <property type="component" value="Unassembled WGS sequence"/>
</dbReference>